<dbReference type="PANTHER" id="PTHR13769:SF5">
    <property type="entry name" value="APOLIPOPROTEIN B-100-RELATED"/>
    <property type="match status" value="1"/>
</dbReference>
<dbReference type="GO" id="GO:0042953">
    <property type="term" value="P:lipoprotein transport"/>
    <property type="evidence" value="ECO:0007669"/>
    <property type="project" value="TreeGrafter"/>
</dbReference>
<dbReference type="GO" id="GO:0042632">
    <property type="term" value="P:cholesterol homeostasis"/>
    <property type="evidence" value="ECO:0007669"/>
    <property type="project" value="TreeGrafter"/>
</dbReference>
<dbReference type="GO" id="GO:0034361">
    <property type="term" value="C:very-low-density lipoprotein particle"/>
    <property type="evidence" value="ECO:0007669"/>
    <property type="project" value="TreeGrafter"/>
</dbReference>
<accession>C1JC99</accession>
<feature type="non-terminal residue" evidence="1">
    <location>
        <position position="1"/>
    </location>
</feature>
<dbReference type="GO" id="GO:0120020">
    <property type="term" value="F:cholesterol transfer activity"/>
    <property type="evidence" value="ECO:0007669"/>
    <property type="project" value="TreeGrafter"/>
</dbReference>
<name>C1JC99_HYPNO</name>
<dbReference type="PANTHER" id="PTHR13769">
    <property type="entry name" value="APOLIPOPROTEIN B"/>
    <property type="match status" value="1"/>
</dbReference>
<dbReference type="GO" id="GO:0050750">
    <property type="term" value="F:low-density lipoprotein particle receptor binding"/>
    <property type="evidence" value="ECO:0007669"/>
    <property type="project" value="TreeGrafter"/>
</dbReference>
<dbReference type="GO" id="GO:0006642">
    <property type="term" value="P:triglyceride mobilization"/>
    <property type="evidence" value="ECO:0007669"/>
    <property type="project" value="TreeGrafter"/>
</dbReference>
<sequence length="132" mass="14754">KLSGMDEATLPEICTKIKFIIAEMLEKLANNLEIYFSPIMENFNTVEMTFPSGKVITVAEVQENVRSNLKSLLAMMANVMKQMESLDVFLEKLGQTIQEAVDEAQKFVDAIKSNILEAIAAPLNTFYTTLLS</sequence>
<organism evidence="1">
    <name type="scientific">Hypophthalmichthys nobilis</name>
    <name type="common">Bighead carp</name>
    <name type="synonym">Aristichthys nobilis</name>
    <dbReference type="NCBI Taxonomy" id="7965"/>
    <lineage>
        <taxon>Eukaryota</taxon>
        <taxon>Metazoa</taxon>
        <taxon>Chordata</taxon>
        <taxon>Craniata</taxon>
        <taxon>Vertebrata</taxon>
        <taxon>Euteleostomi</taxon>
        <taxon>Actinopterygii</taxon>
        <taxon>Neopterygii</taxon>
        <taxon>Teleostei</taxon>
        <taxon>Ostariophysi</taxon>
        <taxon>Cypriniformes</taxon>
        <taxon>Xenocyprididae</taxon>
        <taxon>Xenocypridinae</taxon>
        <taxon>Hypophthalmichthys</taxon>
    </lineage>
</organism>
<dbReference type="GO" id="GO:0030301">
    <property type="term" value="P:cholesterol transport"/>
    <property type="evidence" value="ECO:0007669"/>
    <property type="project" value="TreeGrafter"/>
</dbReference>
<dbReference type="GO" id="GO:0034362">
    <property type="term" value="C:low-density lipoprotein particle"/>
    <property type="evidence" value="ECO:0007669"/>
    <property type="project" value="TreeGrafter"/>
</dbReference>
<dbReference type="EMBL" id="FJ502010">
    <property type="protein sequence ID" value="ACO51129.1"/>
    <property type="molecule type" value="mRNA"/>
</dbReference>
<reference evidence="1" key="1">
    <citation type="submission" date="2008-11" db="EMBL/GenBank/DDBJ databases">
        <title>The effects of microcystin-LR on the gene expression profiles in liver of bighead carp (Aristichthys nobilis) injected i.v. with toxin.</title>
        <authorList>
            <person name="Li H."/>
            <person name="Xie P."/>
            <person name="Li G."/>
            <person name="Hao L."/>
            <person name="Xiong Q."/>
        </authorList>
    </citation>
    <scope>NUCLEOTIDE SEQUENCE</scope>
    <source>
        <tissue evidence="1">Liver</tissue>
    </source>
</reference>
<proteinExistence type="evidence at transcript level"/>
<dbReference type="InterPro" id="IPR052418">
    <property type="entry name" value="Apolipoprotein_B"/>
</dbReference>
<evidence type="ECO:0000313" key="1">
    <source>
        <dbReference type="EMBL" id="ACO51129.1"/>
    </source>
</evidence>
<feature type="non-terminal residue" evidence="1">
    <location>
        <position position="132"/>
    </location>
</feature>
<dbReference type="AlphaFoldDB" id="C1JC99"/>
<evidence type="ECO:0008006" key="2">
    <source>
        <dbReference type="Google" id="ProtNLM"/>
    </source>
</evidence>
<protein>
    <recommendedName>
        <fullName evidence="2">Apolipoprotein B</fullName>
    </recommendedName>
</protein>
<dbReference type="GO" id="GO:0034359">
    <property type="term" value="C:mature chylomicron"/>
    <property type="evidence" value="ECO:0007669"/>
    <property type="project" value="TreeGrafter"/>
</dbReference>